<feature type="region of interest" description="Disordered" evidence="6">
    <location>
        <begin position="116"/>
        <end position="151"/>
    </location>
</feature>
<dbReference type="PANTHER" id="PTHR31541:SF25">
    <property type="entry name" value="GAMMA-GLIADIN B"/>
    <property type="match status" value="1"/>
</dbReference>
<feature type="region of interest" description="Disordered" evidence="6">
    <location>
        <begin position="58"/>
        <end position="78"/>
    </location>
</feature>
<dbReference type="Proteomes" id="UP000827721">
    <property type="component" value="Unassembled WGS sequence"/>
</dbReference>
<comment type="caution">
    <text evidence="7">The sequence shown here is derived from an EMBL/GenBank/DDBJ whole genome shotgun (WGS) entry which is preliminary data.</text>
</comment>
<evidence type="ECO:0000256" key="5">
    <source>
        <dbReference type="ARBA" id="ARBA00023242"/>
    </source>
</evidence>
<evidence type="ECO:0000256" key="1">
    <source>
        <dbReference type="ARBA" id="ARBA00004123"/>
    </source>
</evidence>
<keyword evidence="8" id="KW-1185">Reference proteome</keyword>
<evidence type="ECO:0000256" key="3">
    <source>
        <dbReference type="ARBA" id="ARBA00023125"/>
    </source>
</evidence>
<dbReference type="Gene3D" id="2.40.330.10">
    <property type="entry name" value="DNA-binding pseudobarrel domain"/>
    <property type="match status" value="1"/>
</dbReference>
<evidence type="ECO:0000256" key="6">
    <source>
        <dbReference type="SAM" id="MobiDB-lite"/>
    </source>
</evidence>
<evidence type="ECO:0000256" key="2">
    <source>
        <dbReference type="ARBA" id="ARBA00023015"/>
    </source>
</evidence>
<dbReference type="InterPro" id="IPR015300">
    <property type="entry name" value="DNA-bd_pseudobarrel_sf"/>
</dbReference>
<dbReference type="SUPFAM" id="SSF101936">
    <property type="entry name" value="DNA-binding pseudobarrel domain"/>
    <property type="match status" value="1"/>
</dbReference>
<keyword evidence="5" id="KW-0539">Nucleus</keyword>
<sequence>MFMAREVKAEEVDNMFLLSVKDFEKRNIKINPNWTGLEALMVVADVASEKLLEEQKFMEKKKKKKSKDPAPDCVSNQQRLMKEIKTREKPVAAEKKIGSRKRSFLEMEKNNDEEWGFMEFKHGNGRSKNPKKSEKNPRRQKTHNQTDTETVQDMPESMRNIIEGMDGKKITLVIQKTLYVTDMSDHHGRMSVPLNQIKSDFLNEQEEEYLKRDGGQMKVLFIEPSRTVSTMNFNRWKMEKNEGKKSSYSYILQTYWNDVKSANGLKAGDKVQLWSFRVSEQLCLALVKVTGTGGEDHGTLQVKPHDQQL</sequence>
<gene>
    <name evidence="7" type="ORF">JRO89_XS10G0062000</name>
</gene>
<evidence type="ECO:0008006" key="9">
    <source>
        <dbReference type="Google" id="ProtNLM"/>
    </source>
</evidence>
<keyword evidence="2" id="KW-0805">Transcription regulation</keyword>
<protein>
    <recommendedName>
        <fullName evidence="9">B3 domain-containing protein</fullName>
    </recommendedName>
</protein>
<dbReference type="InterPro" id="IPR005508">
    <property type="entry name" value="At2g31720-like"/>
</dbReference>
<organism evidence="7 8">
    <name type="scientific">Xanthoceras sorbifolium</name>
    <dbReference type="NCBI Taxonomy" id="99658"/>
    <lineage>
        <taxon>Eukaryota</taxon>
        <taxon>Viridiplantae</taxon>
        <taxon>Streptophyta</taxon>
        <taxon>Embryophyta</taxon>
        <taxon>Tracheophyta</taxon>
        <taxon>Spermatophyta</taxon>
        <taxon>Magnoliopsida</taxon>
        <taxon>eudicotyledons</taxon>
        <taxon>Gunneridae</taxon>
        <taxon>Pentapetalae</taxon>
        <taxon>rosids</taxon>
        <taxon>malvids</taxon>
        <taxon>Sapindales</taxon>
        <taxon>Sapindaceae</taxon>
        <taxon>Xanthoceroideae</taxon>
        <taxon>Xanthoceras</taxon>
    </lineage>
</organism>
<dbReference type="EMBL" id="JAFEMO010000010">
    <property type="protein sequence ID" value="KAH7560650.1"/>
    <property type="molecule type" value="Genomic_DNA"/>
</dbReference>
<reference evidence="7 8" key="1">
    <citation type="submission" date="2021-02" db="EMBL/GenBank/DDBJ databases">
        <title>Plant Genome Project.</title>
        <authorList>
            <person name="Zhang R.-G."/>
        </authorList>
    </citation>
    <scope>NUCLEOTIDE SEQUENCE [LARGE SCALE GENOMIC DNA]</scope>
    <source>
        <tissue evidence="7">Leaves</tissue>
    </source>
</reference>
<proteinExistence type="predicted"/>
<keyword evidence="4" id="KW-0804">Transcription</keyword>
<evidence type="ECO:0000313" key="8">
    <source>
        <dbReference type="Proteomes" id="UP000827721"/>
    </source>
</evidence>
<evidence type="ECO:0000313" key="7">
    <source>
        <dbReference type="EMBL" id="KAH7560650.1"/>
    </source>
</evidence>
<accession>A0ABQ8HHU4</accession>
<dbReference type="PANTHER" id="PTHR31541">
    <property type="entry name" value="B3 DOMAIN PLANT PROTEIN-RELATED"/>
    <property type="match status" value="1"/>
</dbReference>
<keyword evidence="3" id="KW-0238">DNA-binding</keyword>
<comment type="subcellular location">
    <subcellularLocation>
        <location evidence="1">Nucleus</location>
    </subcellularLocation>
</comment>
<name>A0ABQ8HHU4_9ROSI</name>
<evidence type="ECO:0000256" key="4">
    <source>
        <dbReference type="ARBA" id="ARBA00023163"/>
    </source>
</evidence>
<dbReference type="Pfam" id="PF03754">
    <property type="entry name" value="At2g31720-like"/>
    <property type="match status" value="1"/>
</dbReference>